<sequence>MVSESYENRSIRNDYDHAGGDNIYHLQSKTTVLKNEMSDLNVEMVEDESILQNQGETRYLGGLIGNKEVLFMSFLALCLYLVNGEYAQHTILFYWTLYGLVALVDQFVGTASGYNLCKGGLLTVVFFHALRSNSAAVPASWKLVDQVSVDVLTSIISRYANEGCLADKVSGYVPRTPTMTEFSDDSLQYLFENTEQCENYKMDVSTARSFIPSLEMQSTQNASSGLVQNRQTSSLKTMQIEGNKSRNQLTVPYRLKNDFKSMSAMTMTNNGNDDIVTVPASQITFSSGTREKTIQLTNVSEQDIMFALKTNADAYLIAAPTSGVLFSGETRYIRIGVTAAYYDEVSDPGISIDKVI</sequence>
<protein>
    <recommendedName>
        <fullName evidence="7">Major sperm protein</fullName>
    </recommendedName>
</protein>
<dbReference type="InterPro" id="IPR008962">
    <property type="entry name" value="PapD-like_sf"/>
</dbReference>
<evidence type="ECO:0000259" key="8">
    <source>
        <dbReference type="PROSITE" id="PS50202"/>
    </source>
</evidence>
<evidence type="ECO:0000256" key="2">
    <source>
        <dbReference type="ARBA" id="ARBA00022490"/>
    </source>
</evidence>
<evidence type="ECO:0000313" key="10">
    <source>
        <dbReference type="Proteomes" id="UP000008068"/>
    </source>
</evidence>
<feature type="domain" description="MSP" evidence="8">
    <location>
        <begin position="274"/>
        <end position="356"/>
    </location>
</feature>
<evidence type="ECO:0000256" key="5">
    <source>
        <dbReference type="ARBA" id="ARBA00037744"/>
    </source>
</evidence>
<dbReference type="Pfam" id="PF00635">
    <property type="entry name" value="Motile_Sperm"/>
    <property type="match status" value="1"/>
</dbReference>
<dbReference type="InParanoid" id="G0PC81"/>
<dbReference type="OrthoDB" id="5784868at2759"/>
<dbReference type="AlphaFoldDB" id="G0PC81"/>
<dbReference type="PROSITE" id="PS50202">
    <property type="entry name" value="MSP"/>
    <property type="match status" value="1"/>
</dbReference>
<keyword evidence="10" id="KW-1185">Reference proteome</keyword>
<dbReference type="Gene3D" id="2.60.40.10">
    <property type="entry name" value="Immunoglobulins"/>
    <property type="match status" value="1"/>
</dbReference>
<dbReference type="Proteomes" id="UP000008068">
    <property type="component" value="Unassembled WGS sequence"/>
</dbReference>
<dbReference type="PANTHER" id="PTHR22920:SF27">
    <property type="entry name" value="MAJOR SPERM PROTEIN"/>
    <property type="match status" value="1"/>
</dbReference>
<evidence type="ECO:0000256" key="7">
    <source>
        <dbReference type="RuleBase" id="RU003425"/>
    </source>
</evidence>
<comment type="function">
    <text evidence="5 7">Central component in molecular interactions underlying sperm crawling. Forms an extensive filament system that extends from sperm villipoda, along the leading edge of the pseudopod.</text>
</comment>
<accession>G0PC81</accession>
<dbReference type="HOGENOM" id="CLU_728109_0_0_1"/>
<dbReference type="FunCoup" id="G0PC81">
    <property type="interactions" value="129"/>
</dbReference>
<keyword evidence="3 7" id="KW-0206">Cytoskeleton</keyword>
<dbReference type="SUPFAM" id="SSF49354">
    <property type="entry name" value="PapD-like"/>
    <property type="match status" value="1"/>
</dbReference>
<dbReference type="InterPro" id="IPR000535">
    <property type="entry name" value="MSP_dom"/>
</dbReference>
<evidence type="ECO:0000256" key="1">
    <source>
        <dbReference type="ARBA" id="ARBA00004245"/>
    </source>
</evidence>
<evidence type="ECO:0000256" key="6">
    <source>
        <dbReference type="ARBA" id="ARBA00037818"/>
    </source>
</evidence>
<dbReference type="eggNOG" id="ENOG502TGIC">
    <property type="taxonomic scope" value="Eukaryota"/>
</dbReference>
<comment type="subcellular location">
    <subcellularLocation>
        <location evidence="6">Cell projection</location>
        <location evidence="6">Pseudopodium</location>
    </subcellularLocation>
    <subcellularLocation>
        <location evidence="1">Cytoplasm</location>
        <location evidence="1">Cytoskeleton</location>
    </subcellularLocation>
</comment>
<keyword evidence="2" id="KW-0963">Cytoplasm</keyword>
<evidence type="ECO:0000256" key="3">
    <source>
        <dbReference type="ARBA" id="ARBA00023212"/>
    </source>
</evidence>
<proteinExistence type="predicted"/>
<dbReference type="EMBL" id="GL380236">
    <property type="protein sequence ID" value="EGT51039.1"/>
    <property type="molecule type" value="Genomic_DNA"/>
</dbReference>
<reference evidence="10" key="1">
    <citation type="submission" date="2011-07" db="EMBL/GenBank/DDBJ databases">
        <authorList>
            <consortium name="Caenorhabditis brenneri Sequencing and Analysis Consortium"/>
            <person name="Wilson R.K."/>
        </authorList>
    </citation>
    <scope>NUCLEOTIDE SEQUENCE [LARGE SCALE GENOMIC DNA]</scope>
    <source>
        <strain evidence="10">PB2801</strain>
    </source>
</reference>
<keyword evidence="4" id="KW-0966">Cell projection</keyword>
<dbReference type="GO" id="GO:0031143">
    <property type="term" value="C:pseudopodium"/>
    <property type="evidence" value="ECO:0007669"/>
    <property type="project" value="UniProtKB-SubCell"/>
</dbReference>
<evidence type="ECO:0000256" key="4">
    <source>
        <dbReference type="ARBA" id="ARBA00023273"/>
    </source>
</evidence>
<dbReference type="PANTHER" id="PTHR22920">
    <property type="entry name" value="MAJOR SPERM PROTEIN"/>
    <property type="match status" value="1"/>
</dbReference>
<organism evidence="10">
    <name type="scientific">Caenorhabditis brenneri</name>
    <name type="common">Nematode worm</name>
    <dbReference type="NCBI Taxonomy" id="135651"/>
    <lineage>
        <taxon>Eukaryota</taxon>
        <taxon>Metazoa</taxon>
        <taxon>Ecdysozoa</taxon>
        <taxon>Nematoda</taxon>
        <taxon>Chromadorea</taxon>
        <taxon>Rhabditida</taxon>
        <taxon>Rhabditina</taxon>
        <taxon>Rhabditomorpha</taxon>
        <taxon>Rhabditoidea</taxon>
        <taxon>Rhabditidae</taxon>
        <taxon>Peloderinae</taxon>
        <taxon>Caenorhabditis</taxon>
    </lineage>
</organism>
<name>G0PC81_CAEBE</name>
<dbReference type="GO" id="GO:0005856">
    <property type="term" value="C:cytoskeleton"/>
    <property type="evidence" value="ECO:0007669"/>
    <property type="project" value="UniProtKB-SubCell"/>
</dbReference>
<dbReference type="InterPro" id="IPR051155">
    <property type="entry name" value="Nematode_MSP"/>
</dbReference>
<evidence type="ECO:0000313" key="9">
    <source>
        <dbReference type="EMBL" id="EGT51039.1"/>
    </source>
</evidence>
<dbReference type="InterPro" id="IPR013783">
    <property type="entry name" value="Ig-like_fold"/>
</dbReference>
<dbReference type="STRING" id="135651.G0PC81"/>
<gene>
    <name evidence="9" type="ORF">CAEBREN_29099</name>
</gene>